<dbReference type="RefSeq" id="WP_085145053.1">
    <property type="nucleotide sequence ID" value="NZ_JACKUA010000026.1"/>
</dbReference>
<accession>A0A1X2F9F9</accession>
<dbReference type="Proteomes" id="UP000193964">
    <property type="component" value="Unassembled WGS sequence"/>
</dbReference>
<evidence type="ECO:0000313" key="1">
    <source>
        <dbReference type="EMBL" id="ORX14609.1"/>
    </source>
</evidence>
<reference evidence="1 2" key="1">
    <citation type="submission" date="2016-01" db="EMBL/GenBank/DDBJ databases">
        <title>The new phylogeny of the genus Mycobacterium.</title>
        <authorList>
            <person name="Tarcisio F."/>
            <person name="Conor M."/>
            <person name="Antonella G."/>
            <person name="Elisabetta G."/>
            <person name="Giulia F.S."/>
            <person name="Sara T."/>
            <person name="Anna F."/>
            <person name="Clotilde B."/>
            <person name="Roberto B."/>
            <person name="Veronica D.S."/>
            <person name="Fabio R."/>
            <person name="Monica P."/>
            <person name="Olivier J."/>
            <person name="Enrico T."/>
            <person name="Nicola S."/>
        </authorList>
    </citation>
    <scope>NUCLEOTIDE SEQUENCE [LARGE SCALE GENOMIC DNA]</scope>
    <source>
        <strain evidence="1 2">ATCC 700010</strain>
    </source>
</reference>
<protein>
    <submittedName>
        <fullName evidence="1">Uncharacterized protein</fullName>
    </submittedName>
</protein>
<proteinExistence type="predicted"/>
<sequence>MKTAGEASDTKTLADLTCPQYRASVSEPTVPVPPVQSLATAEQIAADGFADALSEQLTADYPRSSEQTITQLVDAVIRQDQEAFGTALLTVVRENTIIDIVKVDDLKVEGNSASARVTTRFSFGTDSEQSKTRTMNFEKAGNDWQLCSPIQPAGK</sequence>
<dbReference type="AlphaFoldDB" id="A0A1X2F9F9"/>
<name>A0A1X2F9F9_9MYCO</name>
<gene>
    <name evidence="1" type="ORF">AWC31_25845</name>
</gene>
<evidence type="ECO:0000313" key="2">
    <source>
        <dbReference type="Proteomes" id="UP000193964"/>
    </source>
</evidence>
<organism evidence="1 2">
    <name type="scientific">Mycolicibacterium wolinskyi</name>
    <dbReference type="NCBI Taxonomy" id="59750"/>
    <lineage>
        <taxon>Bacteria</taxon>
        <taxon>Bacillati</taxon>
        <taxon>Actinomycetota</taxon>
        <taxon>Actinomycetes</taxon>
        <taxon>Mycobacteriales</taxon>
        <taxon>Mycobacteriaceae</taxon>
        <taxon>Mycolicibacterium</taxon>
    </lineage>
</organism>
<comment type="caution">
    <text evidence="1">The sequence shown here is derived from an EMBL/GenBank/DDBJ whole genome shotgun (WGS) entry which is preliminary data.</text>
</comment>
<dbReference type="EMBL" id="LQQA01000015">
    <property type="protein sequence ID" value="ORX14609.1"/>
    <property type="molecule type" value="Genomic_DNA"/>
</dbReference>